<accession>A0AAX4K0Q8</accession>
<feature type="compositionally biased region" description="Polar residues" evidence="1">
    <location>
        <begin position="1"/>
        <end position="11"/>
    </location>
</feature>
<dbReference type="GeneID" id="91096743"/>
<keyword evidence="3" id="KW-1185">Reference proteome</keyword>
<evidence type="ECO:0000313" key="2">
    <source>
        <dbReference type="EMBL" id="WWC91132.1"/>
    </source>
</evidence>
<name>A0AAX4K0Q8_9TREE</name>
<feature type="region of interest" description="Disordered" evidence="1">
    <location>
        <begin position="1"/>
        <end position="37"/>
    </location>
</feature>
<reference evidence="2 3" key="1">
    <citation type="submission" date="2024-01" db="EMBL/GenBank/DDBJ databases">
        <title>Comparative genomics of Cryptococcus and Kwoniella reveals pathogenesis evolution and contrasting modes of karyotype evolution via chromosome fusion or intercentromeric recombination.</title>
        <authorList>
            <person name="Coelho M.A."/>
            <person name="David-Palma M."/>
            <person name="Shea T."/>
            <person name="Bowers K."/>
            <person name="McGinley-Smith S."/>
            <person name="Mohammad A.W."/>
            <person name="Gnirke A."/>
            <person name="Yurkov A.M."/>
            <person name="Nowrousian M."/>
            <person name="Sun S."/>
            <person name="Cuomo C.A."/>
            <person name="Heitman J."/>
        </authorList>
    </citation>
    <scope>NUCLEOTIDE SEQUENCE [LARGE SCALE GENOMIC DNA]</scope>
    <source>
        <strain evidence="2 3">CBS 6074</strain>
    </source>
</reference>
<sequence length="317" mass="35993">MSSIATPSVKQSLLPPPSVISSDNPTTSTFSASPPSISLESDQVSIKHRFETKSQHIDVFFLHMDSKLGSDLTGHYAESFTGKAFTRIIPPYKCQQKKHTSLPASPANTTKTALTNPKHSLDNDKLASSNTTIYTTPDSHDYLQDNVTIKWQRTTSLTKWNMPTPRSSCWISPEDEFGSTLFLAIDEELEVEEGHTWDVFRGGMLICNNESDGFQPVVFKITKFKSFRESIPEKPTDWNPDLDPVRTTVIDKVLNEDFILRQYLVGLQGDLVPYYHGMFVWHEEDDKDDENWIVAMVMEDVGDAMENNVFKYPLEMR</sequence>
<protein>
    <submittedName>
        <fullName evidence="2">Uncharacterized protein</fullName>
    </submittedName>
</protein>
<proteinExistence type="predicted"/>
<evidence type="ECO:0000313" key="3">
    <source>
        <dbReference type="Proteomes" id="UP001355207"/>
    </source>
</evidence>
<dbReference type="RefSeq" id="XP_066077895.1">
    <property type="nucleotide sequence ID" value="XM_066221798.1"/>
</dbReference>
<feature type="compositionally biased region" description="Polar residues" evidence="1">
    <location>
        <begin position="102"/>
        <end position="118"/>
    </location>
</feature>
<organism evidence="2 3">
    <name type="scientific">Kwoniella dendrophila CBS 6074</name>
    <dbReference type="NCBI Taxonomy" id="1295534"/>
    <lineage>
        <taxon>Eukaryota</taxon>
        <taxon>Fungi</taxon>
        <taxon>Dikarya</taxon>
        <taxon>Basidiomycota</taxon>
        <taxon>Agaricomycotina</taxon>
        <taxon>Tremellomycetes</taxon>
        <taxon>Tremellales</taxon>
        <taxon>Cryptococcaceae</taxon>
        <taxon>Kwoniella</taxon>
    </lineage>
</organism>
<gene>
    <name evidence="2" type="ORF">L201_006073</name>
</gene>
<dbReference type="EMBL" id="CP144105">
    <property type="protein sequence ID" value="WWC91132.1"/>
    <property type="molecule type" value="Genomic_DNA"/>
</dbReference>
<feature type="compositionally biased region" description="Low complexity" evidence="1">
    <location>
        <begin position="25"/>
        <end position="37"/>
    </location>
</feature>
<evidence type="ECO:0000256" key="1">
    <source>
        <dbReference type="SAM" id="MobiDB-lite"/>
    </source>
</evidence>
<feature type="region of interest" description="Disordered" evidence="1">
    <location>
        <begin position="98"/>
        <end position="122"/>
    </location>
</feature>
<dbReference type="Proteomes" id="UP001355207">
    <property type="component" value="Chromosome 8"/>
</dbReference>
<dbReference type="AlphaFoldDB" id="A0AAX4K0Q8"/>